<keyword evidence="2" id="KW-1185">Reference proteome</keyword>
<accession>A0A5C3M8J8</accession>
<dbReference type="Proteomes" id="UP000308652">
    <property type="component" value="Unassembled WGS sequence"/>
</dbReference>
<evidence type="ECO:0000313" key="1">
    <source>
        <dbReference type="EMBL" id="TFK37461.1"/>
    </source>
</evidence>
<dbReference type="AlphaFoldDB" id="A0A5C3M8J8"/>
<evidence type="ECO:0000313" key="2">
    <source>
        <dbReference type="Proteomes" id="UP000308652"/>
    </source>
</evidence>
<protein>
    <submittedName>
        <fullName evidence="1">Uncharacterized protein</fullName>
    </submittedName>
</protein>
<dbReference type="EMBL" id="ML213608">
    <property type="protein sequence ID" value="TFK37461.1"/>
    <property type="molecule type" value="Genomic_DNA"/>
</dbReference>
<proteinExistence type="predicted"/>
<name>A0A5C3M8J8_9AGAR</name>
<organism evidence="1 2">
    <name type="scientific">Crucibulum laeve</name>
    <dbReference type="NCBI Taxonomy" id="68775"/>
    <lineage>
        <taxon>Eukaryota</taxon>
        <taxon>Fungi</taxon>
        <taxon>Dikarya</taxon>
        <taxon>Basidiomycota</taxon>
        <taxon>Agaricomycotina</taxon>
        <taxon>Agaricomycetes</taxon>
        <taxon>Agaricomycetidae</taxon>
        <taxon>Agaricales</taxon>
        <taxon>Agaricineae</taxon>
        <taxon>Nidulariaceae</taxon>
        <taxon>Crucibulum</taxon>
    </lineage>
</organism>
<reference evidence="1 2" key="1">
    <citation type="journal article" date="2019" name="Nat. Ecol. Evol.">
        <title>Megaphylogeny resolves global patterns of mushroom evolution.</title>
        <authorList>
            <person name="Varga T."/>
            <person name="Krizsan K."/>
            <person name="Foldi C."/>
            <person name="Dima B."/>
            <person name="Sanchez-Garcia M."/>
            <person name="Sanchez-Ramirez S."/>
            <person name="Szollosi G.J."/>
            <person name="Szarkandi J.G."/>
            <person name="Papp V."/>
            <person name="Albert L."/>
            <person name="Andreopoulos W."/>
            <person name="Angelini C."/>
            <person name="Antonin V."/>
            <person name="Barry K.W."/>
            <person name="Bougher N.L."/>
            <person name="Buchanan P."/>
            <person name="Buyck B."/>
            <person name="Bense V."/>
            <person name="Catcheside P."/>
            <person name="Chovatia M."/>
            <person name="Cooper J."/>
            <person name="Damon W."/>
            <person name="Desjardin D."/>
            <person name="Finy P."/>
            <person name="Geml J."/>
            <person name="Haridas S."/>
            <person name="Hughes K."/>
            <person name="Justo A."/>
            <person name="Karasinski D."/>
            <person name="Kautmanova I."/>
            <person name="Kiss B."/>
            <person name="Kocsube S."/>
            <person name="Kotiranta H."/>
            <person name="LaButti K.M."/>
            <person name="Lechner B.E."/>
            <person name="Liimatainen K."/>
            <person name="Lipzen A."/>
            <person name="Lukacs Z."/>
            <person name="Mihaltcheva S."/>
            <person name="Morgado L.N."/>
            <person name="Niskanen T."/>
            <person name="Noordeloos M.E."/>
            <person name="Ohm R.A."/>
            <person name="Ortiz-Santana B."/>
            <person name="Ovrebo C."/>
            <person name="Racz N."/>
            <person name="Riley R."/>
            <person name="Savchenko A."/>
            <person name="Shiryaev A."/>
            <person name="Soop K."/>
            <person name="Spirin V."/>
            <person name="Szebenyi C."/>
            <person name="Tomsovsky M."/>
            <person name="Tulloss R.E."/>
            <person name="Uehling J."/>
            <person name="Grigoriev I.V."/>
            <person name="Vagvolgyi C."/>
            <person name="Papp T."/>
            <person name="Martin F.M."/>
            <person name="Miettinen O."/>
            <person name="Hibbett D.S."/>
            <person name="Nagy L.G."/>
        </authorList>
    </citation>
    <scope>NUCLEOTIDE SEQUENCE [LARGE SCALE GENOMIC DNA]</scope>
    <source>
        <strain evidence="1 2">CBS 166.37</strain>
    </source>
</reference>
<gene>
    <name evidence="1" type="ORF">BDQ12DRAFT_685362</name>
</gene>
<sequence length="121" mass="13221">MRHDTSNAMEVDLQVSSTASRGCIRSEHKAEIFKMGKNININAKDLDILSSIAGVSFDLDEGVDMDKIAVLYKIAAAAQTQGANLTASAFENAEAVDLGNTKAFENIAGIRIKWRNYNRRS</sequence>